<dbReference type="InterPro" id="IPR027417">
    <property type="entry name" value="P-loop_NTPase"/>
</dbReference>
<dbReference type="AlphaFoldDB" id="A0A1X1A6G9"/>
<dbReference type="CDD" id="cd02042">
    <property type="entry name" value="ParAB_family"/>
    <property type="match status" value="1"/>
</dbReference>
<dbReference type="PANTHER" id="PTHR13696:SF96">
    <property type="entry name" value="COBQ_COBB_MIND_PARA NUCLEOTIDE BINDING DOMAIN-CONTAINING PROTEIN"/>
    <property type="match status" value="1"/>
</dbReference>
<proteinExistence type="predicted"/>
<dbReference type="EMBL" id="NBWC01000003">
    <property type="protein sequence ID" value="ORL67357.1"/>
    <property type="molecule type" value="Genomic_DNA"/>
</dbReference>
<name>A0A1X1A6G9_PSEPU</name>
<gene>
    <name evidence="2" type="ORF">B7H17_03315</name>
</gene>
<evidence type="ECO:0000313" key="3">
    <source>
        <dbReference type="Proteomes" id="UP000193675"/>
    </source>
</evidence>
<dbReference type="RefSeq" id="WP_070086087.1">
    <property type="nucleotide sequence ID" value="NZ_JANHKT010000016.1"/>
</dbReference>
<sequence length="215" mass="23639">MIVLIGGEKGGCGKTTLACNLAIWCECNGLEVLVIDGDPQASTSRFFERREGDSEGKVTCVRRTGDLYSTIQKMAGRFDAVIIDSGGRDSVELRTSMLAADILIIPTQPSQLDLETLIYLDEVVGSGKQLNPRLRAHCVISRAPNYPNSVEIQSAKIFIQELSNINLSRQIIRDRKIYRDAFILGVGVTESKNPQARGEIQLLAQEVLVERETSA</sequence>
<dbReference type="OrthoDB" id="69313at2"/>
<dbReference type="Gene3D" id="3.40.50.300">
    <property type="entry name" value="P-loop containing nucleotide triphosphate hydrolases"/>
    <property type="match status" value="1"/>
</dbReference>
<dbReference type="Pfam" id="PF01656">
    <property type="entry name" value="CbiA"/>
    <property type="match status" value="1"/>
</dbReference>
<evidence type="ECO:0000259" key="1">
    <source>
        <dbReference type="Pfam" id="PF01656"/>
    </source>
</evidence>
<dbReference type="InterPro" id="IPR050678">
    <property type="entry name" value="DNA_Partitioning_ATPase"/>
</dbReference>
<comment type="caution">
    <text evidence="2">The sequence shown here is derived from an EMBL/GenBank/DDBJ whole genome shotgun (WGS) entry which is preliminary data.</text>
</comment>
<dbReference type="PIRSF" id="PIRSF009320">
    <property type="entry name" value="Nuc_binding_HP_1000"/>
    <property type="match status" value="1"/>
</dbReference>
<dbReference type="SUPFAM" id="SSF52540">
    <property type="entry name" value="P-loop containing nucleoside triphosphate hydrolases"/>
    <property type="match status" value="1"/>
</dbReference>
<accession>A0A1X1A6G9</accession>
<organism evidence="2 3">
    <name type="scientific">Pseudomonas putida</name>
    <name type="common">Arthrobacter siderocapsulatus</name>
    <dbReference type="NCBI Taxonomy" id="303"/>
    <lineage>
        <taxon>Bacteria</taxon>
        <taxon>Pseudomonadati</taxon>
        <taxon>Pseudomonadota</taxon>
        <taxon>Gammaproteobacteria</taxon>
        <taxon>Pseudomonadales</taxon>
        <taxon>Pseudomonadaceae</taxon>
        <taxon>Pseudomonas</taxon>
    </lineage>
</organism>
<feature type="domain" description="CobQ/CobB/MinD/ParA nucleotide binding" evidence="1">
    <location>
        <begin position="4"/>
        <end position="82"/>
    </location>
</feature>
<protein>
    <recommendedName>
        <fullName evidence="1">CobQ/CobB/MinD/ParA nucleotide binding domain-containing protein</fullName>
    </recommendedName>
</protein>
<evidence type="ECO:0000313" key="2">
    <source>
        <dbReference type="EMBL" id="ORL67357.1"/>
    </source>
</evidence>
<dbReference type="PANTHER" id="PTHR13696">
    <property type="entry name" value="P-LOOP CONTAINING NUCLEOSIDE TRIPHOSPHATE HYDROLASE"/>
    <property type="match status" value="1"/>
</dbReference>
<dbReference type="InterPro" id="IPR002586">
    <property type="entry name" value="CobQ/CobB/MinD/ParA_Nub-bd_dom"/>
</dbReference>
<dbReference type="Proteomes" id="UP000193675">
    <property type="component" value="Unassembled WGS sequence"/>
</dbReference>
<reference evidence="2 3" key="1">
    <citation type="submission" date="2017-04" db="EMBL/GenBank/DDBJ databases">
        <title>Presence of VIM-2 positive Pseudomonas species in chickens and their surrounding environment.</title>
        <authorList>
            <person name="Zhang R."/>
        </authorList>
    </citation>
    <scope>NUCLEOTIDE SEQUENCE [LARGE SCALE GENOMIC DNA]</scope>
    <source>
        <strain evidence="2 3">DZ-C18</strain>
    </source>
</reference>